<dbReference type="EC" id="2.3.1.-" evidence="5"/>
<dbReference type="PANTHER" id="PTHR23416">
    <property type="entry name" value="SIALIC ACID SYNTHASE-RELATED"/>
    <property type="match status" value="1"/>
</dbReference>
<dbReference type="InterPro" id="IPR001451">
    <property type="entry name" value="Hexapep"/>
</dbReference>
<dbReference type="InterPro" id="IPR018357">
    <property type="entry name" value="Hexapep_transf_CS"/>
</dbReference>
<dbReference type="PANTHER" id="PTHR23416:SF23">
    <property type="entry name" value="ACETYLTRANSFERASE C18B11.09C-RELATED"/>
    <property type="match status" value="1"/>
</dbReference>
<dbReference type="GO" id="GO:0016746">
    <property type="term" value="F:acyltransferase activity"/>
    <property type="evidence" value="ECO:0007669"/>
    <property type="project" value="UniProtKB-KW"/>
</dbReference>
<dbReference type="EMBL" id="JASGWX010000013">
    <property type="protein sequence ID" value="MDP4485347.1"/>
    <property type="molecule type" value="Genomic_DNA"/>
</dbReference>
<keyword evidence="2 5" id="KW-0808">Transferase</keyword>
<dbReference type="Pfam" id="PF00132">
    <property type="entry name" value="Hexapep"/>
    <property type="match status" value="1"/>
</dbReference>
<gene>
    <name evidence="5" type="ORF">QDH73_15150</name>
</gene>
<evidence type="ECO:0000313" key="5">
    <source>
        <dbReference type="EMBL" id="MDP4485347.1"/>
    </source>
</evidence>
<evidence type="ECO:0000256" key="3">
    <source>
        <dbReference type="ARBA" id="ARBA00022737"/>
    </source>
</evidence>
<accession>A0ABT9GHH3</accession>
<dbReference type="InterPro" id="IPR051159">
    <property type="entry name" value="Hexapeptide_acetyltransf"/>
</dbReference>
<dbReference type="Proteomes" id="UP001242314">
    <property type="component" value="Unassembled WGS sequence"/>
</dbReference>
<dbReference type="InterPro" id="IPR011004">
    <property type="entry name" value="Trimer_LpxA-like_sf"/>
</dbReference>
<organism evidence="5 6">
    <name type="scientific">Pseudoalteromonas distincta</name>
    <dbReference type="NCBI Taxonomy" id="77608"/>
    <lineage>
        <taxon>Bacteria</taxon>
        <taxon>Pseudomonadati</taxon>
        <taxon>Pseudomonadota</taxon>
        <taxon>Gammaproteobacteria</taxon>
        <taxon>Alteromonadales</taxon>
        <taxon>Pseudoalteromonadaceae</taxon>
        <taxon>Pseudoalteromonas</taxon>
    </lineage>
</organism>
<dbReference type="CDD" id="cd03357">
    <property type="entry name" value="LbH_MAT_GAT"/>
    <property type="match status" value="1"/>
</dbReference>
<dbReference type="RefSeq" id="WP_039487019.1">
    <property type="nucleotide sequence ID" value="NZ_JASGWX010000013.1"/>
</dbReference>
<comment type="similarity">
    <text evidence="1">Belongs to the transferase hexapeptide repeat family.</text>
</comment>
<proteinExistence type="inferred from homology"/>
<reference evidence="5 6" key="1">
    <citation type="submission" date="2023-04" db="EMBL/GenBank/DDBJ databases">
        <title>Novel Pseudoalteromonas species isolated from Pacific coral.</title>
        <authorList>
            <person name="Videau P."/>
            <person name="Shlafstein M.D."/>
            <person name="Oline D.K."/>
            <person name="Strangman W.K."/>
            <person name="Hahnke R.L."/>
            <person name="Saw J.H."/>
            <person name="Ushijima B."/>
        </authorList>
    </citation>
    <scope>NUCLEOTIDE SEQUENCE [LARGE SCALE GENOMIC DNA]</scope>
    <source>
        <strain evidence="5 6">LMG 14908</strain>
    </source>
</reference>
<protein>
    <submittedName>
        <fullName evidence="5">Sugar O-acetyltransferase</fullName>
        <ecNumber evidence="5">2.3.1.-</ecNumber>
    </submittedName>
</protein>
<dbReference type="Gene3D" id="2.160.10.10">
    <property type="entry name" value="Hexapeptide repeat proteins"/>
    <property type="match status" value="1"/>
</dbReference>
<dbReference type="SUPFAM" id="SSF51161">
    <property type="entry name" value="Trimeric LpxA-like enzymes"/>
    <property type="match status" value="1"/>
</dbReference>
<keyword evidence="6" id="KW-1185">Reference proteome</keyword>
<keyword evidence="4 5" id="KW-0012">Acyltransferase</keyword>
<name>A0ABT9GHH3_9GAMM</name>
<evidence type="ECO:0000256" key="4">
    <source>
        <dbReference type="ARBA" id="ARBA00023315"/>
    </source>
</evidence>
<evidence type="ECO:0000313" key="6">
    <source>
        <dbReference type="Proteomes" id="UP001242314"/>
    </source>
</evidence>
<sequence length="175" mass="18810">MKLFNSVTKPYLMQRKQTGEICRLFNKSPSKGNLKRIKELFAQCGEEVIIESGFHCDYGNHIVIGDRTFINVNCTLLDSPLANYSITIGDDCLIGPNVQLLAVSHATNPAERLNKENFAAPIALGNNVWIGAGAIILSGVNIGENSIVGAGAVVTKNVMANTVVAGNPAREIRTL</sequence>
<dbReference type="PROSITE" id="PS00101">
    <property type="entry name" value="HEXAPEP_TRANSFERASES"/>
    <property type="match status" value="1"/>
</dbReference>
<evidence type="ECO:0000256" key="1">
    <source>
        <dbReference type="ARBA" id="ARBA00007274"/>
    </source>
</evidence>
<keyword evidence="3" id="KW-0677">Repeat</keyword>
<evidence type="ECO:0000256" key="2">
    <source>
        <dbReference type="ARBA" id="ARBA00022679"/>
    </source>
</evidence>
<dbReference type="Pfam" id="PF14602">
    <property type="entry name" value="Hexapep_2"/>
    <property type="match status" value="1"/>
</dbReference>
<comment type="caution">
    <text evidence="5">The sequence shown here is derived from an EMBL/GenBank/DDBJ whole genome shotgun (WGS) entry which is preliminary data.</text>
</comment>